<feature type="region of interest" description="Disordered" evidence="1">
    <location>
        <begin position="110"/>
        <end position="156"/>
    </location>
</feature>
<accession>A0A6J8E925</accession>
<dbReference type="Proteomes" id="UP000507470">
    <property type="component" value="Unassembled WGS sequence"/>
</dbReference>
<sequence>MPTFSSHQFMNQYIGQPTLTVLQQPPQFHHQIHVPSFIQPPNQRYQYQINNHLSGPGIPPPTCMQSDFNTNPQNIHLGQAQNIETFVPPQYSTDSFQPEKDNHEEQTRANINMPHENDLGTHKKESTEANNGARPKKIKKLHSKETKERKQPKELDLREAIKHIEEQAGDQNRQPNHHLLAIPSLKKVPQVLEPVQKENNLTRI</sequence>
<evidence type="ECO:0000313" key="3">
    <source>
        <dbReference type="Proteomes" id="UP000507470"/>
    </source>
</evidence>
<feature type="compositionally biased region" description="Basic and acidic residues" evidence="1">
    <location>
        <begin position="143"/>
        <end position="156"/>
    </location>
</feature>
<name>A0A6J8E925_MYTCO</name>
<dbReference type="EMBL" id="CACVKT020008531">
    <property type="protein sequence ID" value="CAC5416005.1"/>
    <property type="molecule type" value="Genomic_DNA"/>
</dbReference>
<dbReference type="AlphaFoldDB" id="A0A6J8E925"/>
<feature type="compositionally biased region" description="Basic and acidic residues" evidence="1">
    <location>
        <begin position="115"/>
        <end position="127"/>
    </location>
</feature>
<proteinExistence type="predicted"/>
<gene>
    <name evidence="2" type="ORF">MCOR_48649</name>
</gene>
<protein>
    <submittedName>
        <fullName evidence="2">Uncharacterized protein</fullName>
    </submittedName>
</protein>
<reference evidence="2 3" key="1">
    <citation type="submission" date="2020-06" db="EMBL/GenBank/DDBJ databases">
        <authorList>
            <person name="Li R."/>
            <person name="Bekaert M."/>
        </authorList>
    </citation>
    <scope>NUCLEOTIDE SEQUENCE [LARGE SCALE GENOMIC DNA]</scope>
    <source>
        <strain evidence="3">wild</strain>
    </source>
</reference>
<organism evidence="2 3">
    <name type="scientific">Mytilus coruscus</name>
    <name type="common">Sea mussel</name>
    <dbReference type="NCBI Taxonomy" id="42192"/>
    <lineage>
        <taxon>Eukaryota</taxon>
        <taxon>Metazoa</taxon>
        <taxon>Spiralia</taxon>
        <taxon>Lophotrochozoa</taxon>
        <taxon>Mollusca</taxon>
        <taxon>Bivalvia</taxon>
        <taxon>Autobranchia</taxon>
        <taxon>Pteriomorphia</taxon>
        <taxon>Mytilida</taxon>
        <taxon>Mytiloidea</taxon>
        <taxon>Mytilidae</taxon>
        <taxon>Mytilinae</taxon>
        <taxon>Mytilus</taxon>
    </lineage>
</organism>
<keyword evidence="3" id="KW-1185">Reference proteome</keyword>
<evidence type="ECO:0000256" key="1">
    <source>
        <dbReference type="SAM" id="MobiDB-lite"/>
    </source>
</evidence>
<evidence type="ECO:0000313" key="2">
    <source>
        <dbReference type="EMBL" id="CAC5416005.1"/>
    </source>
</evidence>